<evidence type="ECO:0000256" key="1">
    <source>
        <dbReference type="ARBA" id="ARBA00022737"/>
    </source>
</evidence>
<evidence type="ECO:0000259" key="2">
    <source>
        <dbReference type="Pfam" id="PF24883"/>
    </source>
</evidence>
<organism evidence="3 4">
    <name type="scientific">Streptomyces luomodiensis</name>
    <dbReference type="NCBI Taxonomy" id="3026192"/>
    <lineage>
        <taxon>Bacteria</taxon>
        <taxon>Bacillati</taxon>
        <taxon>Actinomycetota</taxon>
        <taxon>Actinomycetes</taxon>
        <taxon>Kitasatosporales</taxon>
        <taxon>Streptomycetaceae</taxon>
        <taxon>Streptomyces</taxon>
    </lineage>
</organism>
<reference evidence="3 4" key="1">
    <citation type="submission" date="2023-02" db="EMBL/GenBank/DDBJ databases">
        <title>Streptomyces sp. SCA4-21 with antifungal activity against Fusarium oxysporum f. sp. cubense, Streptomyces sp. SCA2-17 with antifungal activity against Fusarium oxysporum f. sp. cubense.</title>
        <authorList>
            <person name="Qi D."/>
        </authorList>
    </citation>
    <scope>NUCLEOTIDE SEQUENCE [LARGE SCALE GENOMIC DNA]</scope>
    <source>
        <strain evidence="3 4">SCA4-21</strain>
    </source>
</reference>
<keyword evidence="1" id="KW-0677">Repeat</keyword>
<accession>A0ABY9V8C8</accession>
<proteinExistence type="predicted"/>
<dbReference type="InterPro" id="IPR009003">
    <property type="entry name" value="Peptidase_S1_PA"/>
</dbReference>
<sequence>MDIGRVAEIIVTTAAGKGLRGSGYLVAAGRVLTAAHVLTDAVAVRVRFDADRPGERVLDAEVVFTNVAIDVAVLSVAAVAGGPARFGRVGERDAVLRCSAVGFPAFKLREDEDGSRYRDSEHVQGTCPVLSNRREGTLDLHVPAPRGDWDGMSGAVAFSDGRIVGIVVIHHPADGPGRLAVSRADRWAERLSADERKTLEKLLGTELLPDRLPDVLVSTGSGRTRTGFEELLRDIAPPELLGREAELKDLVTFCAGREPYRWLRGGPWVGKTALVSWFALHPPRGVIPVWFFITSRLAGQADVAAYTEALVHQLAWLAGREPSSHTSPIARDVERRQLLREAAEHVAEDGGTLLLIVDGLDEDQSARLGSGVSIASLLPEHPPDNVRVLVTSRPNPALPLSVKPTHPLRRCMVRWLDSTHVARNLEDQARFELNQAFAGDAVEKDIVGLLAAARGGLRPEDLRELSGQALYAVRHRVDSVFGRILRSRSTVAGEPAERRYLFAHETLYEAAVHTLGPDIHPYRERIEEWAESYRRRSWPEDTPPYLLESYVPMLAENGDTARAMALATDAARHHRMRAITGSDAAAFAEIDAVRRELRRKNPGDVGDLAVLTATEDTLSRRNALMPANIPAIVARLGQLRRAEGLARTVVPPSYRPMAKARALAAVARVMAERGEPRAVGLALESERLARGIMEDGRPLPAYDVYAVFRDAATALAGAGLGERARGMVGSLRTVLLYGEFDGDVEYGPSPPFPRFSHERRLASREAAMALVDVSAALRGRDALLAADILDEAEQGAEEEAHASGRVQVLAKVLRACSGSDRERHCRVLGRIERTVTDPAADALQAADTLSAAAVALHDVLPERAAHWAQELSRRFTSGSSTEREWTRTNTGQIAYARTIQTLTALHMIHHAQTLIDAYVGGEELNHRFRRRWEDPTSSEDPMSWAVLRNDSLAAIACAWARAGHADKAREALQQRRRPGLFGEVGTETRKAVACALAASGLVAEAEKWANSMPGTLAAMAERLCERDRDQAERLVESAMNRYSPIIGYADTAFFEALAGALAACGDQVHAERLARRAVGRTARALAAVAPAVGGGRAARLTADAREFADRPYMDSNDGRDKGLAAVADALARTRQQDAALSLLAKFVQDMESMDQWGRLISDDPGRRLNTIRIPLVSSLWEWAPTAAASLADDVERDWDDKTGPVSHILFHTSHQREYSVDLMARLIAAVGDRDMPRSRRLVGKLKSLSLPDDERIRSETWVLAAMAVATTEPDHAEALLLRADARLREYTPDEPLTPRSLNVRAVSHAAAGDYETAEELAERIPAGRERATCLASVAALLVGLPDDATLVHLDVLSGSRPHLLRLGADLLGPPTAADIEDRLRRARRLVAKAMASEEWYHALPVLAQLDRDAVRSVGAVVFSHLDL</sequence>
<dbReference type="InterPro" id="IPR027417">
    <property type="entry name" value="P-loop_NTPase"/>
</dbReference>
<dbReference type="Gene3D" id="2.40.10.10">
    <property type="entry name" value="Trypsin-like serine proteases"/>
    <property type="match status" value="1"/>
</dbReference>
<evidence type="ECO:0000313" key="3">
    <source>
        <dbReference type="EMBL" id="WNF01158.1"/>
    </source>
</evidence>
<evidence type="ECO:0000313" key="4">
    <source>
        <dbReference type="Proteomes" id="UP001305606"/>
    </source>
</evidence>
<dbReference type="InterPro" id="IPR056884">
    <property type="entry name" value="NPHP3-like_N"/>
</dbReference>
<gene>
    <name evidence="3" type="ORF">PS467_40355</name>
</gene>
<dbReference type="Proteomes" id="UP001305606">
    <property type="component" value="Chromosome"/>
</dbReference>
<dbReference type="EMBL" id="CP117522">
    <property type="protein sequence ID" value="WNF01158.1"/>
    <property type="molecule type" value="Genomic_DNA"/>
</dbReference>
<keyword evidence="4" id="KW-1185">Reference proteome</keyword>
<name>A0ABY9V8C8_9ACTN</name>
<dbReference type="SUPFAM" id="SSF52540">
    <property type="entry name" value="P-loop containing nucleoside triphosphate hydrolases"/>
    <property type="match status" value="1"/>
</dbReference>
<dbReference type="RefSeq" id="WP_311039483.1">
    <property type="nucleotide sequence ID" value="NZ_CP117522.1"/>
</dbReference>
<protein>
    <submittedName>
        <fullName evidence="3">Trypsin-like peptidase domain-containing protein</fullName>
    </submittedName>
</protein>
<dbReference type="SUPFAM" id="SSF50494">
    <property type="entry name" value="Trypsin-like serine proteases"/>
    <property type="match status" value="1"/>
</dbReference>
<dbReference type="Pfam" id="PF13365">
    <property type="entry name" value="Trypsin_2"/>
    <property type="match status" value="1"/>
</dbReference>
<dbReference type="Pfam" id="PF24883">
    <property type="entry name" value="NPHP3_N"/>
    <property type="match status" value="1"/>
</dbReference>
<feature type="domain" description="Nephrocystin 3-like N-terminal" evidence="2">
    <location>
        <begin position="259"/>
        <end position="393"/>
    </location>
</feature>
<dbReference type="InterPro" id="IPR043504">
    <property type="entry name" value="Peptidase_S1_PA_chymotrypsin"/>
</dbReference>